<dbReference type="EMBL" id="DS480383">
    <property type="protein sequence ID" value="EDO18992.1"/>
    <property type="molecule type" value="Genomic_DNA"/>
</dbReference>
<dbReference type="InterPro" id="IPR002777">
    <property type="entry name" value="PFD_beta-like"/>
</dbReference>
<dbReference type="GeneID" id="5547318"/>
<feature type="coiled-coil region" evidence="3">
    <location>
        <begin position="7"/>
        <end position="34"/>
    </location>
</feature>
<dbReference type="PANTHER" id="PTHR20903">
    <property type="entry name" value="PREFOLDIN SUBUNIT 1-RELATED"/>
    <property type="match status" value="1"/>
</dbReference>
<dbReference type="GO" id="GO:0016272">
    <property type="term" value="C:prefoldin complex"/>
    <property type="evidence" value="ECO:0007669"/>
    <property type="project" value="EnsemblFungi"/>
</dbReference>
<keyword evidence="3" id="KW-0175">Coiled coil</keyword>
<reference evidence="4 5" key="1">
    <citation type="journal article" date="2007" name="Proc. Natl. Acad. Sci. U.S.A.">
        <title>Independent sorting-out of thousands of duplicated gene pairs in two yeast species descended from a whole-genome duplication.</title>
        <authorList>
            <person name="Scannell D.R."/>
            <person name="Frank A.C."/>
            <person name="Conant G.C."/>
            <person name="Byrne K.P."/>
            <person name="Woolfit M."/>
            <person name="Wolfe K.H."/>
        </authorList>
    </citation>
    <scope>NUCLEOTIDE SEQUENCE [LARGE SCALE GENOMIC DNA]</scope>
    <source>
        <strain evidence="5">ATCC 22028 / DSM 70294 / BCRC 21397 / CBS 2163 / NBRC 10782 / NRRL Y-8283 / UCD 57-17</strain>
    </source>
</reference>
<accession>A7TFH8</accession>
<evidence type="ECO:0000256" key="2">
    <source>
        <dbReference type="ARBA" id="ARBA00023186"/>
    </source>
</evidence>
<dbReference type="GO" id="GO:0044183">
    <property type="term" value="F:protein folding chaperone"/>
    <property type="evidence" value="ECO:0007669"/>
    <property type="project" value="TreeGrafter"/>
</dbReference>
<dbReference type="HOGENOM" id="CLU_122140_1_1_1"/>
<dbReference type="GO" id="GO:0032968">
    <property type="term" value="P:positive regulation of transcription elongation by RNA polymerase II"/>
    <property type="evidence" value="ECO:0007669"/>
    <property type="project" value="EnsemblFungi"/>
</dbReference>
<proteinExistence type="inferred from homology"/>
<dbReference type="AlphaFoldDB" id="A7TFH8"/>
<dbReference type="OMA" id="WRSCGKM"/>
<dbReference type="PANTHER" id="PTHR20903:SF0">
    <property type="entry name" value="PREFOLDIN SUBUNIT 1"/>
    <property type="match status" value="1"/>
</dbReference>
<dbReference type="GO" id="GO:0005737">
    <property type="term" value="C:cytoplasm"/>
    <property type="evidence" value="ECO:0007669"/>
    <property type="project" value="TreeGrafter"/>
</dbReference>
<dbReference type="FunCoup" id="A7TFH8">
    <property type="interactions" value="104"/>
</dbReference>
<dbReference type="GO" id="GO:0051082">
    <property type="term" value="F:unfolded protein binding"/>
    <property type="evidence" value="ECO:0007669"/>
    <property type="project" value="EnsemblFungi"/>
</dbReference>
<dbReference type="SUPFAM" id="SSF46579">
    <property type="entry name" value="Prefoldin"/>
    <property type="match status" value="1"/>
</dbReference>
<evidence type="ECO:0008006" key="6">
    <source>
        <dbReference type="Google" id="ProtNLM"/>
    </source>
</evidence>
<evidence type="ECO:0000256" key="1">
    <source>
        <dbReference type="ARBA" id="ARBA00008045"/>
    </source>
</evidence>
<dbReference type="InParanoid" id="A7TFH8"/>
<gene>
    <name evidence="4" type="ORF">Kpol_2002p63</name>
</gene>
<name>A7TFH8_VANPO</name>
<dbReference type="STRING" id="436907.A7TFH8"/>
<dbReference type="InterPro" id="IPR009053">
    <property type="entry name" value="Prefoldin"/>
</dbReference>
<comment type="similarity">
    <text evidence="1">Belongs to the prefoldin subunit beta family.</text>
</comment>
<dbReference type="Gene3D" id="1.10.287.370">
    <property type="match status" value="1"/>
</dbReference>
<protein>
    <recommendedName>
        <fullName evidence="6">Prefoldin subunit 1</fullName>
    </recommendedName>
</protein>
<dbReference type="KEGG" id="vpo:Kpol_2002p63"/>
<evidence type="ECO:0000313" key="5">
    <source>
        <dbReference type="Proteomes" id="UP000000267"/>
    </source>
</evidence>
<dbReference type="eggNOG" id="ENOG502S3UF">
    <property type="taxonomic scope" value="Eukaryota"/>
</dbReference>
<dbReference type="Proteomes" id="UP000000267">
    <property type="component" value="Unassembled WGS sequence"/>
</dbReference>
<organism evidence="5">
    <name type="scientific">Vanderwaltozyma polyspora (strain ATCC 22028 / DSM 70294 / BCRC 21397 / CBS 2163 / NBRC 10782 / NRRL Y-8283 / UCD 57-17)</name>
    <name type="common">Kluyveromyces polysporus</name>
    <dbReference type="NCBI Taxonomy" id="436907"/>
    <lineage>
        <taxon>Eukaryota</taxon>
        <taxon>Fungi</taxon>
        <taxon>Dikarya</taxon>
        <taxon>Ascomycota</taxon>
        <taxon>Saccharomycotina</taxon>
        <taxon>Saccharomycetes</taxon>
        <taxon>Saccharomycetales</taxon>
        <taxon>Saccharomycetaceae</taxon>
        <taxon>Vanderwaltozyma</taxon>
    </lineage>
</organism>
<sequence length="112" mass="12873">MSNQQIAQELTTNLRNVKIQLDTVSQQLMHLETQEKLAEVTTKELESYPNDQIWKACGKAFVLQDKSKYVTDLKEDVGTLKEQKKALNIKRDYLDTTLEKTVDGLKAIMTQK</sequence>
<evidence type="ECO:0000313" key="4">
    <source>
        <dbReference type="EMBL" id="EDO18992.1"/>
    </source>
</evidence>
<dbReference type="PhylomeDB" id="A7TFH8"/>
<evidence type="ECO:0000256" key="3">
    <source>
        <dbReference type="SAM" id="Coils"/>
    </source>
</evidence>
<dbReference type="OrthoDB" id="2015447at2759"/>
<keyword evidence="5" id="KW-1185">Reference proteome</keyword>
<dbReference type="RefSeq" id="XP_001646850.1">
    <property type="nucleotide sequence ID" value="XM_001646800.1"/>
</dbReference>
<dbReference type="GO" id="GO:0007010">
    <property type="term" value="P:cytoskeleton organization"/>
    <property type="evidence" value="ECO:0007669"/>
    <property type="project" value="EnsemblFungi"/>
</dbReference>
<dbReference type="Pfam" id="PF01920">
    <property type="entry name" value="Prefoldin_2"/>
    <property type="match status" value="1"/>
</dbReference>
<keyword evidence="2" id="KW-0143">Chaperone</keyword>